<dbReference type="AlphaFoldDB" id="A0A1M6YS11"/>
<protein>
    <submittedName>
        <fullName evidence="7">GntR family transcriptional regulator / MocR family aminotransferase</fullName>
    </submittedName>
</protein>
<dbReference type="InterPro" id="IPR004839">
    <property type="entry name" value="Aminotransferase_I/II_large"/>
</dbReference>
<name>A0A1M6YS11_9FIRM</name>
<accession>A0A1M6YS11</accession>
<dbReference type="CDD" id="cd00609">
    <property type="entry name" value="AAT_like"/>
    <property type="match status" value="1"/>
</dbReference>
<dbReference type="Proteomes" id="UP000184386">
    <property type="component" value="Unassembled WGS sequence"/>
</dbReference>
<evidence type="ECO:0000256" key="2">
    <source>
        <dbReference type="ARBA" id="ARBA00022898"/>
    </source>
</evidence>
<dbReference type="CDD" id="cd07377">
    <property type="entry name" value="WHTH_GntR"/>
    <property type="match status" value="1"/>
</dbReference>
<evidence type="ECO:0000256" key="1">
    <source>
        <dbReference type="ARBA" id="ARBA00005384"/>
    </source>
</evidence>
<dbReference type="InterPro" id="IPR015421">
    <property type="entry name" value="PyrdxlP-dep_Trfase_major"/>
</dbReference>
<keyword evidence="7" id="KW-0808">Transferase</keyword>
<dbReference type="PANTHER" id="PTHR46577">
    <property type="entry name" value="HTH-TYPE TRANSCRIPTIONAL REGULATORY PROTEIN GABR"/>
    <property type="match status" value="1"/>
</dbReference>
<dbReference type="SMART" id="SM00345">
    <property type="entry name" value="HTH_GNTR"/>
    <property type="match status" value="1"/>
</dbReference>
<keyword evidence="7" id="KW-0032">Aminotransferase</keyword>
<evidence type="ECO:0000256" key="4">
    <source>
        <dbReference type="ARBA" id="ARBA00023125"/>
    </source>
</evidence>
<dbReference type="InterPro" id="IPR015424">
    <property type="entry name" value="PyrdxlP-dep_Trfase"/>
</dbReference>
<keyword evidence="4" id="KW-0238">DNA-binding</keyword>
<dbReference type="SUPFAM" id="SSF53383">
    <property type="entry name" value="PLP-dependent transferases"/>
    <property type="match status" value="1"/>
</dbReference>
<dbReference type="RefSeq" id="WP_073279161.1">
    <property type="nucleotide sequence ID" value="NZ_FRAC01000026.1"/>
</dbReference>
<evidence type="ECO:0000256" key="5">
    <source>
        <dbReference type="ARBA" id="ARBA00023163"/>
    </source>
</evidence>
<evidence type="ECO:0000256" key="3">
    <source>
        <dbReference type="ARBA" id="ARBA00023015"/>
    </source>
</evidence>
<keyword evidence="5" id="KW-0804">Transcription</keyword>
<keyword evidence="8" id="KW-1185">Reference proteome</keyword>
<dbReference type="OrthoDB" id="9808770at2"/>
<evidence type="ECO:0000313" key="8">
    <source>
        <dbReference type="Proteomes" id="UP000184386"/>
    </source>
</evidence>
<dbReference type="GO" id="GO:0008483">
    <property type="term" value="F:transaminase activity"/>
    <property type="evidence" value="ECO:0007669"/>
    <property type="project" value="UniProtKB-KW"/>
</dbReference>
<dbReference type="InterPro" id="IPR036390">
    <property type="entry name" value="WH_DNA-bd_sf"/>
</dbReference>
<dbReference type="EMBL" id="FRAC01000026">
    <property type="protein sequence ID" value="SHL21038.1"/>
    <property type="molecule type" value="Genomic_DNA"/>
</dbReference>
<keyword evidence="3" id="KW-0805">Transcription regulation</keyword>
<dbReference type="Pfam" id="PF00392">
    <property type="entry name" value="GntR"/>
    <property type="match status" value="1"/>
</dbReference>
<evidence type="ECO:0000259" key="6">
    <source>
        <dbReference type="PROSITE" id="PS50949"/>
    </source>
</evidence>
<dbReference type="InterPro" id="IPR051446">
    <property type="entry name" value="HTH_trans_reg/aminotransferase"/>
</dbReference>
<dbReference type="GO" id="GO:0003677">
    <property type="term" value="F:DNA binding"/>
    <property type="evidence" value="ECO:0007669"/>
    <property type="project" value="UniProtKB-KW"/>
</dbReference>
<dbReference type="InterPro" id="IPR000524">
    <property type="entry name" value="Tscrpt_reg_HTH_GntR"/>
</dbReference>
<dbReference type="STRING" id="1121322.SAMN02745136_04377"/>
<organism evidence="7 8">
    <name type="scientific">Anaerocolumna jejuensis DSM 15929</name>
    <dbReference type="NCBI Taxonomy" id="1121322"/>
    <lineage>
        <taxon>Bacteria</taxon>
        <taxon>Bacillati</taxon>
        <taxon>Bacillota</taxon>
        <taxon>Clostridia</taxon>
        <taxon>Lachnospirales</taxon>
        <taxon>Lachnospiraceae</taxon>
        <taxon>Anaerocolumna</taxon>
    </lineage>
</organism>
<dbReference type="Gene3D" id="3.40.640.10">
    <property type="entry name" value="Type I PLP-dependent aspartate aminotransferase-like (Major domain)"/>
    <property type="match status" value="1"/>
</dbReference>
<dbReference type="Pfam" id="PF00155">
    <property type="entry name" value="Aminotran_1_2"/>
    <property type="match status" value="1"/>
</dbReference>
<keyword evidence="2" id="KW-0663">Pyridoxal phosphate</keyword>
<dbReference type="PRINTS" id="PR00035">
    <property type="entry name" value="HTHGNTR"/>
</dbReference>
<dbReference type="GO" id="GO:0003700">
    <property type="term" value="F:DNA-binding transcription factor activity"/>
    <property type="evidence" value="ECO:0007669"/>
    <property type="project" value="InterPro"/>
</dbReference>
<dbReference type="PANTHER" id="PTHR46577:SF1">
    <property type="entry name" value="HTH-TYPE TRANSCRIPTIONAL REGULATORY PROTEIN GABR"/>
    <property type="match status" value="1"/>
</dbReference>
<dbReference type="PROSITE" id="PS50949">
    <property type="entry name" value="HTH_GNTR"/>
    <property type="match status" value="1"/>
</dbReference>
<dbReference type="GO" id="GO:0030170">
    <property type="term" value="F:pyridoxal phosphate binding"/>
    <property type="evidence" value="ECO:0007669"/>
    <property type="project" value="InterPro"/>
</dbReference>
<feature type="domain" description="HTH gntR-type" evidence="6">
    <location>
        <begin position="12"/>
        <end position="80"/>
    </location>
</feature>
<comment type="similarity">
    <text evidence="1">In the C-terminal section; belongs to the class-I pyridoxal-phosphate-dependent aminotransferase family.</text>
</comment>
<proteinExistence type="inferred from homology"/>
<gene>
    <name evidence="7" type="ORF">SAMN02745136_04377</name>
</gene>
<dbReference type="InterPro" id="IPR036388">
    <property type="entry name" value="WH-like_DNA-bd_sf"/>
</dbReference>
<dbReference type="Gene3D" id="1.10.10.10">
    <property type="entry name" value="Winged helix-like DNA-binding domain superfamily/Winged helix DNA-binding domain"/>
    <property type="match status" value="1"/>
</dbReference>
<dbReference type="SUPFAM" id="SSF46785">
    <property type="entry name" value="Winged helix' DNA-binding domain"/>
    <property type="match status" value="1"/>
</dbReference>
<evidence type="ECO:0000313" key="7">
    <source>
        <dbReference type="EMBL" id="SHL21038.1"/>
    </source>
</evidence>
<reference evidence="7 8" key="1">
    <citation type="submission" date="2016-11" db="EMBL/GenBank/DDBJ databases">
        <authorList>
            <person name="Jaros S."/>
            <person name="Januszkiewicz K."/>
            <person name="Wedrychowicz H."/>
        </authorList>
    </citation>
    <scope>NUCLEOTIDE SEQUENCE [LARGE SCALE GENOMIC DNA]</scope>
    <source>
        <strain evidence="7 8">DSM 15929</strain>
    </source>
</reference>
<sequence>MLSIPIDIESFVPMYEQIYSYIKNEIKDGRLSEHYKLPSARSLAAHLNISRNTVDMAYSQLVSEGYIEAIPKSGFYVAAISALASIPLMPVSKKEEKKEEKKSFHYDFSPFAIDINSFPYNIWRKLSKDCMNEYNNELFLLGDSKGDEALRTAIAGYLYSSRGVICSPEQIIVGAGTDYLLLLLSRLFFWQKFEAENTAPALMAMENPTYKRAYEIFTGMQFEVLPIELDQNGICVDSLFKTKADIVYVTPSHQYPLGVVMPVKRRQELLSWASLKRERYIIEDDHDSEFRYKGKPIPALKGMDSLGKVIYLGTFSRAIAPAIRVGYMVLPEELLILYKKHLGMFSSTVSRVDQYIITHFLSDGYFERHLNKIRTLYKNKHDLLLQTLKIFHDRIIIEGEHAGLHLVVYFKTSLTEKELLDLAAGNGIRLYGLNRHYITPNTGTLPGILLGYANLSEEEIKKGTLALYEVLKDILTV</sequence>